<evidence type="ECO:0000313" key="3">
    <source>
        <dbReference type="EMBL" id="PSF32099.1"/>
    </source>
</evidence>
<dbReference type="SMART" id="SM00530">
    <property type="entry name" value="HTH_XRE"/>
    <property type="match status" value="1"/>
</dbReference>
<comment type="caution">
    <text evidence="3">The sequence shown here is derived from an EMBL/GenBank/DDBJ whole genome shotgun (WGS) entry which is preliminary data.</text>
</comment>
<dbReference type="OrthoDB" id="515891at2"/>
<dbReference type="GO" id="GO:0003677">
    <property type="term" value="F:DNA binding"/>
    <property type="evidence" value="ECO:0007669"/>
    <property type="project" value="UniProtKB-KW"/>
</dbReference>
<dbReference type="AlphaFoldDB" id="A0A2T1LS10"/>
<dbReference type="EMBL" id="PXOH01000039">
    <property type="protein sequence ID" value="PSF32099.1"/>
    <property type="molecule type" value="Genomic_DNA"/>
</dbReference>
<reference evidence="3 4" key="1">
    <citation type="submission" date="2018-03" db="EMBL/GenBank/DDBJ databases">
        <title>The ancient ancestry and fast evolution of plastids.</title>
        <authorList>
            <person name="Moore K.R."/>
            <person name="Magnabosco C."/>
            <person name="Momper L."/>
            <person name="Gold D.A."/>
            <person name="Bosak T."/>
            <person name="Fournier G.P."/>
        </authorList>
    </citation>
    <scope>NUCLEOTIDE SEQUENCE [LARGE SCALE GENOMIC DNA]</scope>
    <source>
        <strain evidence="3 4">CCALA 016</strain>
    </source>
</reference>
<dbReference type="InterPro" id="IPR001387">
    <property type="entry name" value="Cro/C1-type_HTH"/>
</dbReference>
<proteinExistence type="predicted"/>
<reference evidence="3 4" key="2">
    <citation type="submission" date="2018-03" db="EMBL/GenBank/DDBJ databases">
        <authorList>
            <person name="Keele B.F."/>
        </authorList>
    </citation>
    <scope>NUCLEOTIDE SEQUENCE [LARGE SCALE GENOMIC DNA]</scope>
    <source>
        <strain evidence="3 4">CCALA 016</strain>
    </source>
</reference>
<gene>
    <name evidence="3" type="ORF">C7H19_21895</name>
</gene>
<dbReference type="SUPFAM" id="SSF47413">
    <property type="entry name" value="lambda repressor-like DNA-binding domains"/>
    <property type="match status" value="1"/>
</dbReference>
<organism evidence="3 4">
    <name type="scientific">Aphanothece hegewaldii CCALA 016</name>
    <dbReference type="NCBI Taxonomy" id="2107694"/>
    <lineage>
        <taxon>Bacteria</taxon>
        <taxon>Bacillati</taxon>
        <taxon>Cyanobacteriota</taxon>
        <taxon>Cyanophyceae</taxon>
        <taxon>Oscillatoriophycideae</taxon>
        <taxon>Chroococcales</taxon>
        <taxon>Aphanothecaceae</taxon>
        <taxon>Aphanothece</taxon>
    </lineage>
</organism>
<dbReference type="Pfam" id="PF12844">
    <property type="entry name" value="HTH_19"/>
    <property type="match status" value="1"/>
</dbReference>
<dbReference type="PROSITE" id="PS50943">
    <property type="entry name" value="HTH_CROC1"/>
    <property type="match status" value="1"/>
</dbReference>
<dbReference type="GO" id="GO:0005829">
    <property type="term" value="C:cytosol"/>
    <property type="evidence" value="ECO:0007669"/>
    <property type="project" value="TreeGrafter"/>
</dbReference>
<dbReference type="Proteomes" id="UP000239001">
    <property type="component" value="Unassembled WGS sequence"/>
</dbReference>
<evidence type="ECO:0000259" key="2">
    <source>
        <dbReference type="PROSITE" id="PS50943"/>
    </source>
</evidence>
<evidence type="ECO:0000256" key="1">
    <source>
        <dbReference type="ARBA" id="ARBA00023125"/>
    </source>
</evidence>
<accession>A0A2T1LS10</accession>
<dbReference type="PANTHER" id="PTHR46797">
    <property type="entry name" value="HTH-TYPE TRANSCRIPTIONAL REGULATOR"/>
    <property type="match status" value="1"/>
</dbReference>
<protein>
    <submittedName>
        <fullName evidence="3">XRE family transcriptional regulator</fullName>
    </submittedName>
</protein>
<dbReference type="InterPro" id="IPR010982">
    <property type="entry name" value="Lambda_DNA-bd_dom_sf"/>
</dbReference>
<dbReference type="InterPro" id="IPR050807">
    <property type="entry name" value="TransReg_Diox_bact_type"/>
</dbReference>
<feature type="domain" description="HTH cro/C1-type" evidence="2">
    <location>
        <begin position="9"/>
        <end position="65"/>
    </location>
</feature>
<name>A0A2T1LS10_9CHRO</name>
<dbReference type="RefSeq" id="WP_106459045.1">
    <property type="nucleotide sequence ID" value="NZ_PXOH01000039.1"/>
</dbReference>
<evidence type="ECO:0000313" key="4">
    <source>
        <dbReference type="Proteomes" id="UP000239001"/>
    </source>
</evidence>
<dbReference type="PANTHER" id="PTHR46797:SF1">
    <property type="entry name" value="METHYLPHOSPHONATE SYNTHASE"/>
    <property type="match status" value="1"/>
</dbReference>
<keyword evidence="1" id="KW-0238">DNA-binding</keyword>
<dbReference type="Gene3D" id="1.10.260.40">
    <property type="entry name" value="lambda repressor-like DNA-binding domains"/>
    <property type="match status" value="1"/>
</dbReference>
<dbReference type="GO" id="GO:0003700">
    <property type="term" value="F:DNA-binding transcription factor activity"/>
    <property type="evidence" value="ECO:0007669"/>
    <property type="project" value="TreeGrafter"/>
</dbReference>
<sequence>MNQTFGKLIRQARKDRGLSQRELANLVDVNYTYLSKLENDHAGTPPSEDVIERLAHHLELNAQELIYLAGRITEDDERVFEEFVKQNYKEMPVLFRKLKNNPKFAQNFLQQVTELESKDK</sequence>
<keyword evidence="4" id="KW-1185">Reference proteome</keyword>
<dbReference type="CDD" id="cd00093">
    <property type="entry name" value="HTH_XRE"/>
    <property type="match status" value="1"/>
</dbReference>